<accession>A0A0M8ZXI9</accession>
<name>A0A0M8ZXI9_9HYME</name>
<sequence length="162" mass="18170">MADRVSRIVVVHRLYSLERVSVYLDYCMQKWLSRIEEEILTEISGSVLVTKTSVISSILHTENMERHPQPQINGSNDNSRDTGSKQGSIFAAAVTTWRTKLAKRVAGVCWSGANQALWSLGSPLTTPLPAMQDVEKEDKRKSKFKKGGKLGCWKTLENVKFS</sequence>
<dbReference type="EMBL" id="KQ435803">
    <property type="protein sequence ID" value="KOX73135.1"/>
    <property type="molecule type" value="Genomic_DNA"/>
</dbReference>
<organism evidence="2 3">
    <name type="scientific">Melipona quadrifasciata</name>
    <dbReference type="NCBI Taxonomy" id="166423"/>
    <lineage>
        <taxon>Eukaryota</taxon>
        <taxon>Metazoa</taxon>
        <taxon>Ecdysozoa</taxon>
        <taxon>Arthropoda</taxon>
        <taxon>Hexapoda</taxon>
        <taxon>Insecta</taxon>
        <taxon>Pterygota</taxon>
        <taxon>Neoptera</taxon>
        <taxon>Endopterygota</taxon>
        <taxon>Hymenoptera</taxon>
        <taxon>Apocrita</taxon>
        <taxon>Aculeata</taxon>
        <taxon>Apoidea</taxon>
        <taxon>Anthophila</taxon>
        <taxon>Apidae</taxon>
        <taxon>Melipona</taxon>
    </lineage>
</organism>
<evidence type="ECO:0000256" key="1">
    <source>
        <dbReference type="SAM" id="MobiDB-lite"/>
    </source>
</evidence>
<feature type="region of interest" description="Disordered" evidence="1">
    <location>
        <begin position="65"/>
        <end position="85"/>
    </location>
</feature>
<dbReference type="Proteomes" id="UP000053105">
    <property type="component" value="Unassembled WGS sequence"/>
</dbReference>
<evidence type="ECO:0000313" key="2">
    <source>
        <dbReference type="EMBL" id="KOX73135.1"/>
    </source>
</evidence>
<proteinExistence type="predicted"/>
<gene>
    <name evidence="2" type="ORF">WN51_14622</name>
</gene>
<protein>
    <submittedName>
        <fullName evidence="2">Uncharacterized protein</fullName>
    </submittedName>
</protein>
<dbReference type="AlphaFoldDB" id="A0A0M8ZXI9"/>
<evidence type="ECO:0000313" key="3">
    <source>
        <dbReference type="Proteomes" id="UP000053105"/>
    </source>
</evidence>
<dbReference type="OrthoDB" id="10505270at2759"/>
<reference evidence="2 3" key="1">
    <citation type="submission" date="2015-07" db="EMBL/GenBank/DDBJ databases">
        <title>The genome of Melipona quadrifasciata.</title>
        <authorList>
            <person name="Pan H."/>
            <person name="Kapheim K."/>
        </authorList>
    </citation>
    <scope>NUCLEOTIDE SEQUENCE [LARGE SCALE GENOMIC DNA]</scope>
    <source>
        <strain evidence="2">0111107301</strain>
        <tissue evidence="2">Whole body</tissue>
    </source>
</reference>
<keyword evidence="3" id="KW-1185">Reference proteome</keyword>